<comment type="caution">
    <text evidence="4">The sequence shown here is derived from an EMBL/GenBank/DDBJ whole genome shotgun (WGS) entry which is preliminary data.</text>
</comment>
<protein>
    <submittedName>
        <fullName evidence="4">Glycosyltransferase involved in cell wall bisynthesis</fullName>
    </submittedName>
</protein>
<evidence type="ECO:0000259" key="3">
    <source>
        <dbReference type="Pfam" id="PF00535"/>
    </source>
</evidence>
<dbReference type="SUPFAM" id="SSF53448">
    <property type="entry name" value="Nucleotide-diphospho-sugar transferases"/>
    <property type="match status" value="1"/>
</dbReference>
<keyword evidence="1" id="KW-0328">Glycosyltransferase</keyword>
<evidence type="ECO:0000256" key="2">
    <source>
        <dbReference type="ARBA" id="ARBA00022679"/>
    </source>
</evidence>
<proteinExistence type="predicted"/>
<dbReference type="EMBL" id="FNIW01000007">
    <property type="protein sequence ID" value="SDO01109.1"/>
    <property type="molecule type" value="Genomic_DNA"/>
</dbReference>
<sequence length="299" mass="35126">MPKVSVILPVYNVEAYLDEALYSLEKQTLKDIEIIAVNDGSTDNSLSILDKHALTDKRISIYSQKNKGLSGARNTGLNLCQGEYVYFMDSDDIIDKTALEECYNYAKKHDADVCLFDAEVFYEKDALQIPWDYNRNDTLVEDKKYEGLSLFNLLLDKEKHRAVVWLQFTRWEYLKKTKLNFYDGLIHEDELFTPQVILQTNRIYYLNRKFVKHRIRKSSIVGKGYSKKNLNCYLTVFDELFKFQDSPTIRKFARYTLSKVFYTGHAIPFKEKFGVFWRAVKSGYLKYIGLKSTIVFWVK</sequence>
<keyword evidence="2" id="KW-0808">Transferase</keyword>
<dbReference type="RefSeq" id="WP_091853104.1">
    <property type="nucleotide sequence ID" value="NZ_FNIW01000007.1"/>
</dbReference>
<dbReference type="PANTHER" id="PTHR22916:SF51">
    <property type="entry name" value="GLYCOSYLTRANSFERASE EPSH-RELATED"/>
    <property type="match status" value="1"/>
</dbReference>
<reference evidence="5" key="1">
    <citation type="submission" date="2016-10" db="EMBL/GenBank/DDBJ databases">
        <authorList>
            <person name="de Groot N.N."/>
        </authorList>
    </citation>
    <scope>NUCLEOTIDE SEQUENCE [LARGE SCALE GENOMIC DNA]</scope>
    <source>
        <strain evidence="5">BP1-145</strain>
    </source>
</reference>
<evidence type="ECO:0000256" key="1">
    <source>
        <dbReference type="ARBA" id="ARBA00022676"/>
    </source>
</evidence>
<name>A0A1H0G2Z4_9BACT</name>
<dbReference type="GO" id="GO:0016758">
    <property type="term" value="F:hexosyltransferase activity"/>
    <property type="evidence" value="ECO:0007669"/>
    <property type="project" value="UniProtKB-ARBA"/>
</dbReference>
<dbReference type="InterPro" id="IPR029044">
    <property type="entry name" value="Nucleotide-diphossugar_trans"/>
</dbReference>
<dbReference type="AlphaFoldDB" id="A0A1H0G2Z4"/>
<evidence type="ECO:0000313" key="4">
    <source>
        <dbReference type="EMBL" id="SDO01109.1"/>
    </source>
</evidence>
<dbReference type="CDD" id="cd00761">
    <property type="entry name" value="Glyco_tranf_GTA_type"/>
    <property type="match status" value="1"/>
</dbReference>
<evidence type="ECO:0000313" key="5">
    <source>
        <dbReference type="Proteomes" id="UP000199134"/>
    </source>
</evidence>
<dbReference type="InterPro" id="IPR001173">
    <property type="entry name" value="Glyco_trans_2-like"/>
</dbReference>
<dbReference type="PANTHER" id="PTHR22916">
    <property type="entry name" value="GLYCOSYLTRANSFERASE"/>
    <property type="match status" value="1"/>
</dbReference>
<organism evidence="4 5">
    <name type="scientific">Prevotella communis</name>
    <dbReference type="NCBI Taxonomy" id="2913614"/>
    <lineage>
        <taxon>Bacteria</taxon>
        <taxon>Pseudomonadati</taxon>
        <taxon>Bacteroidota</taxon>
        <taxon>Bacteroidia</taxon>
        <taxon>Bacteroidales</taxon>
        <taxon>Prevotellaceae</taxon>
        <taxon>Prevotella</taxon>
    </lineage>
</organism>
<accession>A0A1H0G2Z4</accession>
<gene>
    <name evidence="4" type="ORF">SAMN04487900_10763</name>
</gene>
<dbReference type="Pfam" id="PF00535">
    <property type="entry name" value="Glycos_transf_2"/>
    <property type="match status" value="1"/>
</dbReference>
<dbReference type="OrthoDB" id="1114838at2"/>
<dbReference type="Gene3D" id="3.90.550.10">
    <property type="entry name" value="Spore Coat Polysaccharide Biosynthesis Protein SpsA, Chain A"/>
    <property type="match status" value="1"/>
</dbReference>
<dbReference type="Proteomes" id="UP000199134">
    <property type="component" value="Unassembled WGS sequence"/>
</dbReference>
<feature type="domain" description="Glycosyltransferase 2-like" evidence="3">
    <location>
        <begin position="5"/>
        <end position="124"/>
    </location>
</feature>